<reference evidence="1" key="1">
    <citation type="journal article" date="2019" name="Nat. Med.">
        <title>A library of human gut bacterial isolates paired with longitudinal multiomics data enables mechanistic microbiome research.</title>
        <authorList>
            <person name="Poyet M."/>
            <person name="Groussin M."/>
            <person name="Gibbons S.M."/>
            <person name="Avila-Pacheco J."/>
            <person name="Jiang X."/>
            <person name="Kearney S.M."/>
            <person name="Perrotta A.R."/>
            <person name="Berdy B."/>
            <person name="Zhao S."/>
            <person name="Lieberman T.D."/>
            <person name="Swanson P.K."/>
            <person name="Smith M."/>
            <person name="Roesemann S."/>
            <person name="Alexander J.E."/>
            <person name="Rich S.A."/>
            <person name="Livny J."/>
            <person name="Vlamakis H."/>
            <person name="Clish C."/>
            <person name="Bullock K."/>
            <person name="Deik A."/>
            <person name="Scott J."/>
            <person name="Pierce K.A."/>
            <person name="Xavier R.J."/>
            <person name="Alm E.J."/>
        </authorList>
    </citation>
    <scope>NUCLEOTIDE SEQUENCE</scope>
    <source>
        <strain evidence="1">BIOML-A18</strain>
    </source>
</reference>
<accession>A0A6A8H3S5</accession>
<evidence type="ECO:0000313" key="1">
    <source>
        <dbReference type="EMBL" id="MSA67814.1"/>
    </source>
</evidence>
<comment type="caution">
    <text evidence="1">The sequence shown here is derived from an EMBL/GenBank/DDBJ whole genome shotgun (WGS) entry which is preliminary data.</text>
</comment>
<name>A0A6A8H3S5_9LACO</name>
<dbReference type="AlphaFoldDB" id="A0A6A8H3S5"/>
<proteinExistence type="predicted"/>
<gene>
    <name evidence="1" type="ORF">GKC89_01505</name>
</gene>
<sequence>MSEMEYKKEFCLMVDPKTGNPRLVEPSEDPEKIVKGFLKQIKKPHSLIWAMDQLAYGDWQKWDPARQKLWDMLKELDKIGY</sequence>
<organism evidence="1">
    <name type="scientific">Ligilactobacillus ruminis</name>
    <dbReference type="NCBI Taxonomy" id="1623"/>
    <lineage>
        <taxon>Bacteria</taxon>
        <taxon>Bacillati</taxon>
        <taxon>Bacillota</taxon>
        <taxon>Bacilli</taxon>
        <taxon>Lactobacillales</taxon>
        <taxon>Lactobacillaceae</taxon>
        <taxon>Ligilactobacillus</taxon>
    </lineage>
</organism>
<dbReference type="EMBL" id="WKOD01000002">
    <property type="protein sequence ID" value="MSA67814.1"/>
    <property type="molecule type" value="Genomic_DNA"/>
</dbReference>
<protein>
    <submittedName>
        <fullName evidence="1">Uncharacterized protein</fullName>
    </submittedName>
</protein>